<feature type="compositionally biased region" description="Low complexity" evidence="1">
    <location>
        <begin position="428"/>
        <end position="437"/>
    </location>
</feature>
<feature type="compositionally biased region" description="Polar residues" evidence="1">
    <location>
        <begin position="167"/>
        <end position="187"/>
    </location>
</feature>
<feature type="compositionally biased region" description="Polar residues" evidence="1">
    <location>
        <begin position="342"/>
        <end position="351"/>
    </location>
</feature>
<dbReference type="EMBL" id="NAJL01000077">
    <property type="protein sequence ID" value="TKA22359.1"/>
    <property type="molecule type" value="Genomic_DNA"/>
</dbReference>
<feature type="region of interest" description="Disordered" evidence="1">
    <location>
        <begin position="1542"/>
        <end position="1593"/>
    </location>
</feature>
<feature type="region of interest" description="Disordered" evidence="1">
    <location>
        <begin position="901"/>
        <end position="924"/>
    </location>
</feature>
<comment type="caution">
    <text evidence="2">The sequence shown here is derived from an EMBL/GenBank/DDBJ whole genome shotgun (WGS) entry which is preliminary data.</text>
</comment>
<feature type="compositionally biased region" description="Pro residues" evidence="1">
    <location>
        <begin position="202"/>
        <end position="212"/>
    </location>
</feature>
<feature type="region of interest" description="Disordered" evidence="1">
    <location>
        <begin position="1302"/>
        <end position="1373"/>
    </location>
</feature>
<keyword evidence="3" id="KW-1185">Reference proteome</keyword>
<feature type="compositionally biased region" description="Polar residues" evidence="1">
    <location>
        <begin position="1"/>
        <end position="24"/>
    </location>
</feature>
<gene>
    <name evidence="2" type="ORF">B0A50_08178</name>
</gene>
<feature type="region of interest" description="Disordered" evidence="1">
    <location>
        <begin position="1410"/>
        <end position="1445"/>
    </location>
</feature>
<name>A0A4V5N5L2_9PEZI</name>
<evidence type="ECO:0000313" key="3">
    <source>
        <dbReference type="Proteomes" id="UP000308549"/>
    </source>
</evidence>
<reference evidence="2 3" key="1">
    <citation type="submission" date="2017-03" db="EMBL/GenBank/DDBJ databases">
        <title>Genomes of endolithic fungi from Antarctica.</title>
        <authorList>
            <person name="Coleine C."/>
            <person name="Masonjones S."/>
            <person name="Stajich J.E."/>
        </authorList>
    </citation>
    <scope>NUCLEOTIDE SEQUENCE [LARGE SCALE GENOMIC DNA]</scope>
    <source>
        <strain evidence="2 3">CCFEE 6315</strain>
    </source>
</reference>
<feature type="compositionally biased region" description="Low complexity" evidence="1">
    <location>
        <begin position="248"/>
        <end position="258"/>
    </location>
</feature>
<evidence type="ECO:0000256" key="1">
    <source>
        <dbReference type="SAM" id="MobiDB-lite"/>
    </source>
</evidence>
<protein>
    <submittedName>
        <fullName evidence="2">Uncharacterized protein</fullName>
    </submittedName>
</protein>
<feature type="region of interest" description="Disordered" evidence="1">
    <location>
        <begin position="796"/>
        <end position="859"/>
    </location>
</feature>
<feature type="region of interest" description="Disordered" evidence="1">
    <location>
        <begin position="969"/>
        <end position="1008"/>
    </location>
</feature>
<dbReference type="OrthoDB" id="3922633at2759"/>
<proteinExistence type="predicted"/>
<dbReference type="Proteomes" id="UP000308549">
    <property type="component" value="Unassembled WGS sequence"/>
</dbReference>
<feature type="compositionally biased region" description="Basic and acidic residues" evidence="1">
    <location>
        <begin position="1661"/>
        <end position="1670"/>
    </location>
</feature>
<evidence type="ECO:0000313" key="2">
    <source>
        <dbReference type="EMBL" id="TKA22359.1"/>
    </source>
</evidence>
<feature type="region of interest" description="Disordered" evidence="1">
    <location>
        <begin position="1"/>
        <end position="261"/>
    </location>
</feature>
<feature type="region of interest" description="Disordered" evidence="1">
    <location>
        <begin position="413"/>
        <end position="462"/>
    </location>
</feature>
<feature type="region of interest" description="Disordered" evidence="1">
    <location>
        <begin position="727"/>
        <end position="780"/>
    </location>
</feature>
<feature type="compositionally biased region" description="Polar residues" evidence="1">
    <location>
        <begin position="1581"/>
        <end position="1593"/>
    </location>
</feature>
<organism evidence="2 3">
    <name type="scientific">Salinomyces thailandicus</name>
    <dbReference type="NCBI Taxonomy" id="706561"/>
    <lineage>
        <taxon>Eukaryota</taxon>
        <taxon>Fungi</taxon>
        <taxon>Dikarya</taxon>
        <taxon>Ascomycota</taxon>
        <taxon>Pezizomycotina</taxon>
        <taxon>Dothideomycetes</taxon>
        <taxon>Dothideomycetidae</taxon>
        <taxon>Mycosphaerellales</taxon>
        <taxon>Teratosphaeriaceae</taxon>
        <taxon>Salinomyces</taxon>
    </lineage>
</organism>
<feature type="region of interest" description="Disordered" evidence="1">
    <location>
        <begin position="654"/>
        <end position="676"/>
    </location>
</feature>
<feature type="region of interest" description="Disordered" evidence="1">
    <location>
        <begin position="1045"/>
        <end position="1066"/>
    </location>
</feature>
<feature type="region of interest" description="Disordered" evidence="1">
    <location>
        <begin position="1653"/>
        <end position="1679"/>
    </location>
</feature>
<feature type="compositionally biased region" description="Polar residues" evidence="1">
    <location>
        <begin position="94"/>
        <end position="123"/>
    </location>
</feature>
<feature type="compositionally biased region" description="Polar residues" evidence="1">
    <location>
        <begin position="973"/>
        <end position="986"/>
    </location>
</feature>
<feature type="compositionally biased region" description="Basic and acidic residues" evidence="1">
    <location>
        <begin position="1045"/>
        <end position="1057"/>
    </location>
</feature>
<feature type="compositionally biased region" description="Polar residues" evidence="1">
    <location>
        <begin position="796"/>
        <end position="836"/>
    </location>
</feature>
<feature type="compositionally biased region" description="Polar residues" evidence="1">
    <location>
        <begin position="771"/>
        <end position="780"/>
    </location>
</feature>
<feature type="region of interest" description="Disordered" evidence="1">
    <location>
        <begin position="307"/>
        <end position="393"/>
    </location>
</feature>
<feature type="compositionally biased region" description="Pro residues" evidence="1">
    <location>
        <begin position="314"/>
        <end position="335"/>
    </location>
</feature>
<accession>A0A4V5N5L2</accession>
<feature type="region of interest" description="Disordered" evidence="1">
    <location>
        <begin position="1492"/>
        <end position="1529"/>
    </location>
</feature>
<feature type="compositionally biased region" description="Polar residues" evidence="1">
    <location>
        <begin position="1314"/>
        <end position="1331"/>
    </location>
</feature>
<feature type="compositionally biased region" description="Polar residues" evidence="1">
    <location>
        <begin position="33"/>
        <end position="60"/>
    </location>
</feature>
<sequence>MPFSDPVSSVSGRNSRASNVSAMTGNMAASVRSGGSTSRPNNDTLNNAGVLSMLKTSTDTGDIGDLSFNRSRLPPQVAMPRATHQRRSHAQRPSVGSSSHHYPTGASSHHYAPSQTSRVSDSASFARRGSLTSMQSMPPSLPPANMGKIPLQMPPPTLDRSARDSRSYSLTSALPTGQLPRQRSAMSLKSDGHGPRVHHGAPPMPENRPPYVYPTRLKRPGYRSPSPALSELSTGPQMGPSAPHQRRGQMPMQRPQPQTYNSDYGAYPMESSQLNAPPPPRSMNVSPISAYEQPQFAYHHQGAMRSAPAVHQVPPMPPLPPQRPNHYPPLPPGQPYAPHGQPYQTPHQQPYNPYGRGQYAPPRPGYAPHPQQMHYPAQAYPTHRGPPPQANAAPMAHSVFHNAARMARTMPQRTDTPLTDTGAPSLDPPSSGTAPSSSSPPTPRDQSTSGVDPIFIDPALTDLPDSSSAPVLPAHYFEFAEGITKPIHEPEMEVPHPSVPPTGFVQRVKAMLESKAAIEAQARKDAERGQAAQQTELAMPDQSICEEPSELHEMAANETPRFTLIEEFEAPVELPASPVRLPELADSPLPRQHLTRDMVKAELSPTSTADEPSTRFELPADNTTDLEFSFRAEHKKQSSKATVAIADNVDSLGNAHAEPLGTPKTERHNSSAGSAITGTTNEAVGISGVDYALRFAVPVDSTATSSEETQSKDPFVLDADTITLEHQRSKEKLATPKQPPAVGVTTQKDVETPAHLRAPVSPLASDDQVERSSAVSPIQTQTLGIDETLKLGTSTVQGETTSDLDSSALEVTTSTDDAMPASSSRTPKTYSKSVQLPSSPPAAETPSSNRYSLPPDLSTVGGETTVNTTSDMITDVAVRFSLPNTTITVGKPQIVTIAPTSSPVKVESPPPKPKAMKTADPKAGRRNSVTFADQVAPLNIKKPDARGDMRHAMDGVVSKGKSTIRRASPLDESVNSSNVSQDSTTDLRFPGNGINTRFGSTHLPGLKEESIEDMSINEQHKRSSSRQQEPHQLALPARIAAVKAMQERRLQETADKARARRAARRHNRPLAEIRDLPSLKFSQMDLIDKLNLALDVRESKSMEVISRPRELSAIFCPSPQRPQSTEPLRDRYTSFFSKPEDFSFVEDSEDEEDEEPEVELPLVNEVPIVEVQESTKLDAGEDEQAGSRPLSPEDFLQVATQVNRLSIPSVTGLSDRLTSLLPCLKNLHLDSVLANDEEIAHTIEDIHALGRNGRPETVLSTRTSAGFRTLAERAEEIVKNGTHDSIAHPTARLLLTNKELPPLPESASADKVSAVNSTDGKQSYLSGSVSAPSDLGFKDPTRPPSALVRQRSPSSPEEVTQLLPPEMNPITRGKRSMVISSASRPWNQDENYPWSGINIPVDLAIPSEAHTQGDTTQDPFGRANKSVDLDSSGEPTDTTKGVDIGSILDGDTSASFTTERATGVRKASTHHLRRLSKRSIIGSISRKMRLHSHHTEDGIRPSLPSPIVGSESSLPHKPGDRYPTTSLTPPINVQLDEVRSFFSDDSSERQRRSNTRLSKRFTERFKPNKTRTLRLDPNLSRHPSNPATRGTTSLDVVTTGYDAGSQMTERERAMSSASHFYDGVGMGKAEFHFKRFGEKLRHFIAKSGDLIRSFSGRSKPQRPERTREDWLSDSLFSGV</sequence>